<keyword evidence="2 4" id="KW-0238">DNA-binding</keyword>
<evidence type="ECO:0000313" key="7">
    <source>
        <dbReference type="Proteomes" id="UP000093629"/>
    </source>
</evidence>
<dbReference type="PANTHER" id="PTHR30055:SF234">
    <property type="entry name" value="HTH-TYPE TRANSCRIPTIONAL REGULATOR BETI"/>
    <property type="match status" value="1"/>
</dbReference>
<gene>
    <name evidence="6" type="ORF">A5636_09870</name>
</gene>
<sequence>MRSVTSSPLQTRRRAHLLSQIEGNAYKLFAEHGFSAVTTEDIAVATGISISTYFRHVPAKEDLLIAPVRQTIVEIVESYEAGPDGESAAETLIRQTVASARQRTQHSGLTQWRQGILTAPHLLTKAVLISEDVERRFTEMVAARMGVDARSDMRPSLLIATSLATSKFVLMNWLNTDHWTAISPLHLRLEQALRITLAGFD</sequence>
<keyword evidence="1" id="KW-0805">Transcription regulation</keyword>
<dbReference type="Gene3D" id="1.10.357.10">
    <property type="entry name" value="Tetracycline Repressor, domain 2"/>
    <property type="match status" value="1"/>
</dbReference>
<evidence type="ECO:0000313" key="6">
    <source>
        <dbReference type="EMBL" id="OBK13130.1"/>
    </source>
</evidence>
<dbReference type="GO" id="GO:0003700">
    <property type="term" value="F:DNA-binding transcription factor activity"/>
    <property type="evidence" value="ECO:0007669"/>
    <property type="project" value="TreeGrafter"/>
</dbReference>
<dbReference type="InterPro" id="IPR001647">
    <property type="entry name" value="HTH_TetR"/>
</dbReference>
<evidence type="ECO:0000256" key="1">
    <source>
        <dbReference type="ARBA" id="ARBA00023015"/>
    </source>
</evidence>
<name>A0A1A3CR11_MYCAS</name>
<dbReference type="PROSITE" id="PS50977">
    <property type="entry name" value="HTH_TETR_2"/>
    <property type="match status" value="1"/>
</dbReference>
<protein>
    <recommendedName>
        <fullName evidence="5">HTH tetR-type domain-containing protein</fullName>
    </recommendedName>
</protein>
<accession>A0A1A3CR11</accession>
<comment type="caution">
    <text evidence="6">The sequence shown here is derived from an EMBL/GenBank/DDBJ whole genome shotgun (WGS) entry which is preliminary data.</text>
</comment>
<evidence type="ECO:0000259" key="5">
    <source>
        <dbReference type="PROSITE" id="PS50977"/>
    </source>
</evidence>
<keyword evidence="3" id="KW-0804">Transcription</keyword>
<dbReference type="InterPro" id="IPR050109">
    <property type="entry name" value="HTH-type_TetR-like_transc_reg"/>
</dbReference>
<keyword evidence="7" id="KW-1185">Reference proteome</keyword>
<organism evidence="6 7">
    <name type="scientific">Mycobacterium asiaticum</name>
    <dbReference type="NCBI Taxonomy" id="1790"/>
    <lineage>
        <taxon>Bacteria</taxon>
        <taxon>Bacillati</taxon>
        <taxon>Actinomycetota</taxon>
        <taxon>Actinomycetes</taxon>
        <taxon>Mycobacteriales</taxon>
        <taxon>Mycobacteriaceae</taxon>
        <taxon>Mycobacterium</taxon>
    </lineage>
</organism>
<evidence type="ECO:0000256" key="2">
    <source>
        <dbReference type="ARBA" id="ARBA00023125"/>
    </source>
</evidence>
<reference evidence="6 7" key="1">
    <citation type="submission" date="2016-06" db="EMBL/GenBank/DDBJ databases">
        <authorList>
            <person name="Kjaerup R.B."/>
            <person name="Dalgaard T.S."/>
            <person name="Juul-Madsen H.R."/>
        </authorList>
    </citation>
    <scope>NUCLEOTIDE SEQUENCE [LARGE SCALE GENOMIC DNA]</scope>
    <source>
        <strain evidence="6 7">1245139.5</strain>
    </source>
</reference>
<dbReference type="Pfam" id="PF00440">
    <property type="entry name" value="TetR_N"/>
    <property type="match status" value="1"/>
</dbReference>
<dbReference type="Proteomes" id="UP000093629">
    <property type="component" value="Unassembled WGS sequence"/>
</dbReference>
<proteinExistence type="predicted"/>
<evidence type="ECO:0000256" key="3">
    <source>
        <dbReference type="ARBA" id="ARBA00023163"/>
    </source>
</evidence>
<dbReference type="OrthoDB" id="3211155at2"/>
<feature type="domain" description="HTH tetR-type" evidence="5">
    <location>
        <begin position="15"/>
        <end position="75"/>
    </location>
</feature>
<feature type="DNA-binding region" description="H-T-H motif" evidence="4">
    <location>
        <begin position="38"/>
        <end position="57"/>
    </location>
</feature>
<dbReference type="GO" id="GO:0000976">
    <property type="term" value="F:transcription cis-regulatory region binding"/>
    <property type="evidence" value="ECO:0007669"/>
    <property type="project" value="TreeGrafter"/>
</dbReference>
<dbReference type="SUPFAM" id="SSF46689">
    <property type="entry name" value="Homeodomain-like"/>
    <property type="match status" value="1"/>
</dbReference>
<evidence type="ECO:0000256" key="4">
    <source>
        <dbReference type="PROSITE-ProRule" id="PRU00335"/>
    </source>
</evidence>
<dbReference type="AlphaFoldDB" id="A0A1A3CR11"/>
<dbReference type="InterPro" id="IPR009057">
    <property type="entry name" value="Homeodomain-like_sf"/>
</dbReference>
<dbReference type="EMBL" id="LZLQ01000120">
    <property type="protein sequence ID" value="OBK13130.1"/>
    <property type="molecule type" value="Genomic_DNA"/>
</dbReference>
<dbReference type="PANTHER" id="PTHR30055">
    <property type="entry name" value="HTH-TYPE TRANSCRIPTIONAL REGULATOR RUTR"/>
    <property type="match status" value="1"/>
</dbReference>
<dbReference type="RefSeq" id="WP_065151109.1">
    <property type="nucleotide sequence ID" value="NZ_LZKS01000149.1"/>
</dbReference>
<dbReference type="Gene3D" id="1.10.10.60">
    <property type="entry name" value="Homeodomain-like"/>
    <property type="match status" value="1"/>
</dbReference>